<dbReference type="InterPro" id="IPR013126">
    <property type="entry name" value="Hsp_70_fam"/>
</dbReference>
<dbReference type="PROSITE" id="PS00329">
    <property type="entry name" value="HSP70_2"/>
    <property type="match status" value="1"/>
</dbReference>
<dbReference type="PROSITE" id="PS01036">
    <property type="entry name" value="HSP70_3"/>
    <property type="match status" value="1"/>
</dbReference>
<dbReference type="SUPFAM" id="SSF53067">
    <property type="entry name" value="Actin-like ATPase domain"/>
    <property type="match status" value="2"/>
</dbReference>
<dbReference type="InterPro" id="IPR018181">
    <property type="entry name" value="Heat_shock_70_CS"/>
</dbReference>
<dbReference type="GO" id="GO:0140662">
    <property type="term" value="F:ATP-dependent protein folding chaperone"/>
    <property type="evidence" value="ECO:0007669"/>
    <property type="project" value="InterPro"/>
</dbReference>
<dbReference type="PRINTS" id="PR00301">
    <property type="entry name" value="HEATSHOCK70"/>
</dbReference>
<evidence type="ECO:0000256" key="1">
    <source>
        <dbReference type="ARBA" id="ARBA00022741"/>
    </source>
</evidence>
<evidence type="ECO:0000256" key="2">
    <source>
        <dbReference type="ARBA" id="ARBA00022840"/>
    </source>
</evidence>
<dbReference type="Gene3D" id="1.20.1270.10">
    <property type="match status" value="1"/>
</dbReference>
<feature type="coiled-coil region" evidence="4">
    <location>
        <begin position="513"/>
        <end position="564"/>
    </location>
</feature>
<protein>
    <recommendedName>
        <fullName evidence="7">Heat shock protein 70</fullName>
    </recommendedName>
</protein>
<evidence type="ECO:0000256" key="3">
    <source>
        <dbReference type="RuleBase" id="RU003322"/>
    </source>
</evidence>
<dbReference type="AlphaFoldDB" id="A0AA35V2R6"/>
<dbReference type="Proteomes" id="UP001177003">
    <property type="component" value="Chromosome 1"/>
</dbReference>
<keyword evidence="4" id="KW-0175">Coiled coil</keyword>
<proteinExistence type="inferred from homology"/>
<sequence length="629" mass="70484">MESKAIAAIGIDLGTTYSCVGVWQNDQVEIIANDQGNRTMPSCVAFTTDGRLIGEGAKNQIAMNSTNTIYDAKRLIGRRFNDAKLQEDMQFWPFKVIKGSNDIPKIVVSYNGEKKEFSAEEISSMVLMKLKSIAEAFLGKTVHDAVITVPAYFDDSQRQATKDAGYVAGLNVLRLINEPTSAAIAYGLDTRSDITCDTNVLIFDLGGGTFDVSLVTIDVRGKIKVKAVSGDTHLGGQDFDNMMVEYFVEQFNRKHRTNMSGNIKALGRLRVACEKAKRLLSSTTETIVELDTLHEGIDFFMRITRAKFENLNEDFFSKCIEMVENCLGDARMNVNDIDEVVLVGGSTRIPKVQELLKDFFNGKELCKRIHPDEAVAYGATILSAKLSGERSQKVNNLELDDVVPLSLGVAVVDGSLSVIIKRNTSIPTNMKRDYVTSQNNQSAISFDVYQGERTRAIYNNWLGSFEVLVPLAPKGMSKVEVVFEIDDDGILKCSGEETTTGLKRKIIISNEKKRLSKEEIKKMLEDAEKYRREDEEYTKKIFAYNALEEYIDNLNRKIEIMRSRDKDMIHKEEIEKIVNGIMDSRKILDRNKVADCGKYEKTLAVLKNVVVPVIGQLASAFIQYGMDFF</sequence>
<dbReference type="Gene3D" id="3.30.30.30">
    <property type="match status" value="1"/>
</dbReference>
<organism evidence="5 6">
    <name type="scientific">Lactuca saligna</name>
    <name type="common">Willowleaf lettuce</name>
    <dbReference type="NCBI Taxonomy" id="75948"/>
    <lineage>
        <taxon>Eukaryota</taxon>
        <taxon>Viridiplantae</taxon>
        <taxon>Streptophyta</taxon>
        <taxon>Embryophyta</taxon>
        <taxon>Tracheophyta</taxon>
        <taxon>Spermatophyta</taxon>
        <taxon>Magnoliopsida</taxon>
        <taxon>eudicotyledons</taxon>
        <taxon>Gunneridae</taxon>
        <taxon>Pentapetalae</taxon>
        <taxon>asterids</taxon>
        <taxon>campanulids</taxon>
        <taxon>Asterales</taxon>
        <taxon>Asteraceae</taxon>
        <taxon>Cichorioideae</taxon>
        <taxon>Cichorieae</taxon>
        <taxon>Lactucinae</taxon>
        <taxon>Lactuca</taxon>
    </lineage>
</organism>
<dbReference type="Gene3D" id="3.30.420.40">
    <property type="match status" value="2"/>
</dbReference>
<dbReference type="FunFam" id="3.90.640.10:FF:000002">
    <property type="entry name" value="Heat shock 70 kDa"/>
    <property type="match status" value="1"/>
</dbReference>
<keyword evidence="6" id="KW-1185">Reference proteome</keyword>
<dbReference type="SUPFAM" id="SSF100920">
    <property type="entry name" value="Heat shock protein 70kD (HSP70), peptide-binding domain"/>
    <property type="match status" value="1"/>
</dbReference>
<dbReference type="FunFam" id="3.30.30.30:FF:000001">
    <property type="entry name" value="heat shock 70 kDa protein-like"/>
    <property type="match status" value="1"/>
</dbReference>
<dbReference type="PANTHER" id="PTHR19375">
    <property type="entry name" value="HEAT SHOCK PROTEIN 70KDA"/>
    <property type="match status" value="1"/>
</dbReference>
<dbReference type="Pfam" id="PF00012">
    <property type="entry name" value="HSP70"/>
    <property type="match status" value="1"/>
</dbReference>
<dbReference type="GO" id="GO:0005524">
    <property type="term" value="F:ATP binding"/>
    <property type="evidence" value="ECO:0007669"/>
    <property type="project" value="UniProtKB-KW"/>
</dbReference>
<dbReference type="FunFam" id="3.30.420.40:FF:000026">
    <property type="entry name" value="Heat shock protein 70"/>
    <property type="match status" value="1"/>
</dbReference>
<accession>A0AA35V2R6</accession>
<dbReference type="PROSITE" id="PS00297">
    <property type="entry name" value="HSP70_1"/>
    <property type="match status" value="1"/>
</dbReference>
<gene>
    <name evidence="5" type="ORF">LSALG_LOCUS9724</name>
</gene>
<dbReference type="Gene3D" id="3.90.640.10">
    <property type="entry name" value="Actin, Chain A, domain 4"/>
    <property type="match status" value="1"/>
</dbReference>
<dbReference type="SUPFAM" id="SSF100934">
    <property type="entry name" value="Heat shock protein 70kD (HSP70), C-terminal subdomain"/>
    <property type="match status" value="1"/>
</dbReference>
<dbReference type="EMBL" id="OX465077">
    <property type="protein sequence ID" value="CAI9269344.1"/>
    <property type="molecule type" value="Genomic_DNA"/>
</dbReference>
<name>A0AA35V2R6_LACSI</name>
<evidence type="ECO:0008006" key="7">
    <source>
        <dbReference type="Google" id="ProtNLM"/>
    </source>
</evidence>
<evidence type="ECO:0000313" key="6">
    <source>
        <dbReference type="Proteomes" id="UP001177003"/>
    </source>
</evidence>
<dbReference type="Gene3D" id="2.60.34.10">
    <property type="entry name" value="Substrate Binding Domain Of DNAk, Chain A, domain 1"/>
    <property type="match status" value="1"/>
</dbReference>
<comment type="similarity">
    <text evidence="3">Belongs to the heat shock protein 70 family.</text>
</comment>
<dbReference type="InterPro" id="IPR029048">
    <property type="entry name" value="HSP70_C_sf"/>
</dbReference>
<reference evidence="5" key="1">
    <citation type="submission" date="2023-04" db="EMBL/GenBank/DDBJ databases">
        <authorList>
            <person name="Vijverberg K."/>
            <person name="Xiong W."/>
            <person name="Schranz E."/>
        </authorList>
    </citation>
    <scope>NUCLEOTIDE SEQUENCE</scope>
</reference>
<keyword evidence="2 3" id="KW-0067">ATP-binding</keyword>
<keyword evidence="1 3" id="KW-0547">Nucleotide-binding</keyword>
<dbReference type="InterPro" id="IPR043129">
    <property type="entry name" value="ATPase_NBD"/>
</dbReference>
<evidence type="ECO:0000256" key="4">
    <source>
        <dbReference type="SAM" id="Coils"/>
    </source>
</evidence>
<evidence type="ECO:0000313" key="5">
    <source>
        <dbReference type="EMBL" id="CAI9269344.1"/>
    </source>
</evidence>
<dbReference type="InterPro" id="IPR029047">
    <property type="entry name" value="HSP70_peptide-bd_sf"/>
</dbReference>